<gene>
    <name evidence="2" type="primary">Hypp2950</name>
    <name evidence="2" type="ORF">BLAG_LOCUS18769</name>
</gene>
<feature type="compositionally biased region" description="Polar residues" evidence="1">
    <location>
        <begin position="186"/>
        <end position="202"/>
    </location>
</feature>
<evidence type="ECO:0000313" key="3">
    <source>
        <dbReference type="Proteomes" id="UP000838412"/>
    </source>
</evidence>
<feature type="compositionally biased region" description="Basic and acidic residues" evidence="1">
    <location>
        <begin position="272"/>
        <end position="287"/>
    </location>
</feature>
<name>A0A8J9ZVH7_BRALA</name>
<dbReference type="AlphaFoldDB" id="A0A8J9ZVH7"/>
<evidence type="ECO:0000256" key="1">
    <source>
        <dbReference type="SAM" id="MobiDB-lite"/>
    </source>
</evidence>
<proteinExistence type="predicted"/>
<organism evidence="2 3">
    <name type="scientific">Branchiostoma lanceolatum</name>
    <name type="common">Common lancelet</name>
    <name type="synonym">Amphioxus lanceolatum</name>
    <dbReference type="NCBI Taxonomy" id="7740"/>
    <lineage>
        <taxon>Eukaryota</taxon>
        <taxon>Metazoa</taxon>
        <taxon>Chordata</taxon>
        <taxon>Cephalochordata</taxon>
        <taxon>Leptocardii</taxon>
        <taxon>Amphioxiformes</taxon>
        <taxon>Branchiostomatidae</taxon>
        <taxon>Branchiostoma</taxon>
    </lineage>
</organism>
<keyword evidence="3" id="KW-1185">Reference proteome</keyword>
<dbReference type="EMBL" id="OV696689">
    <property type="protein sequence ID" value="CAH1264379.1"/>
    <property type="molecule type" value="Genomic_DNA"/>
</dbReference>
<reference evidence="2" key="1">
    <citation type="submission" date="2022-01" db="EMBL/GenBank/DDBJ databases">
        <authorList>
            <person name="Braso-Vives M."/>
        </authorList>
    </citation>
    <scope>NUCLEOTIDE SEQUENCE</scope>
</reference>
<evidence type="ECO:0000313" key="2">
    <source>
        <dbReference type="EMBL" id="CAH1264379.1"/>
    </source>
</evidence>
<feature type="compositionally biased region" description="Basic and acidic residues" evidence="1">
    <location>
        <begin position="212"/>
        <end position="223"/>
    </location>
</feature>
<feature type="region of interest" description="Disordered" evidence="1">
    <location>
        <begin position="360"/>
        <end position="389"/>
    </location>
</feature>
<feature type="compositionally biased region" description="Polar residues" evidence="1">
    <location>
        <begin position="164"/>
        <end position="178"/>
    </location>
</feature>
<accession>A0A8J9ZVH7</accession>
<protein>
    <submittedName>
        <fullName evidence="2">Hypp2950 protein</fullName>
    </submittedName>
</protein>
<feature type="region of interest" description="Disordered" evidence="1">
    <location>
        <begin position="262"/>
        <end position="294"/>
    </location>
</feature>
<feature type="region of interest" description="Disordered" evidence="1">
    <location>
        <begin position="137"/>
        <end position="233"/>
    </location>
</feature>
<feature type="compositionally biased region" description="Basic and acidic residues" evidence="1">
    <location>
        <begin position="367"/>
        <end position="389"/>
    </location>
</feature>
<dbReference type="Proteomes" id="UP000838412">
    <property type="component" value="Chromosome 4"/>
</dbReference>
<dbReference type="OrthoDB" id="10008997at2759"/>
<sequence length="419" mass="47746">MANRLTVTDAHSELLMEGSGLRTYRQKMQAGKRQHDWEMRLLEKERRIAWNSDRVEQNRLLSRLESINKRIQEINKRNSKGQNLQTKTTLLLDNDKHLQGKFTREGHKMSSQKLDKNEKNTFISRGPFLSTLSGDMRQPDVFQDSRGVVKNQGTLGVDTKSREPTVTGSHLPSVSQNIRSKDHRVSSNCSLDNSQLANSNKLPSIKKSNHKGSSEDAKEEVKNSVKPRLVRRRSMDPKLLASLLNVDESSVEKQNQVFQRVRLNSDAALRGNSEDPQEKSEETGKEKKLQRRTSIASMHMPSDLLKVGFPEWRSNDKDLPASTSFVPRARRSSLLSVSTTTHGKFTKLCLTATRRMSIGSTKSRTSSLDKLENVSEVSEEHSDRSEREETMKKLMQNVMSIDYTSSWPLTLRKKAQWGQ</sequence>